<name>A0A1X7IVU6_9MICO</name>
<protein>
    <recommendedName>
        <fullName evidence="1">Amidohydrolase 3 domain-containing protein</fullName>
    </recommendedName>
</protein>
<dbReference type="Gene3D" id="3.20.20.140">
    <property type="entry name" value="Metal-dependent hydrolases"/>
    <property type="match status" value="1"/>
</dbReference>
<dbReference type="PANTHER" id="PTHR22642">
    <property type="entry name" value="IMIDAZOLONEPROPIONASE"/>
    <property type="match status" value="1"/>
</dbReference>
<evidence type="ECO:0000313" key="2">
    <source>
        <dbReference type="EMBL" id="SMG19198.1"/>
    </source>
</evidence>
<dbReference type="SUPFAM" id="SSF51556">
    <property type="entry name" value="Metallo-dependent hydrolases"/>
    <property type="match status" value="1"/>
</dbReference>
<dbReference type="GO" id="GO:0016810">
    <property type="term" value="F:hydrolase activity, acting on carbon-nitrogen (but not peptide) bonds"/>
    <property type="evidence" value="ECO:0007669"/>
    <property type="project" value="InterPro"/>
</dbReference>
<dbReference type="AlphaFoldDB" id="A0A1X7IVU6"/>
<dbReference type="SUPFAM" id="SSF51338">
    <property type="entry name" value="Composite domain of metallo-dependent hydrolases"/>
    <property type="match status" value="1"/>
</dbReference>
<sequence length="567" mass="63182">MTNNPIGASLTLTNGRFYTEDPANPWADTVVVREGRLCFVGAADEAPDAGDSPVHDLGGRLVLPGLIDAHTHPTMVVQSAWHTALPLTDDLEEILDFVRRYGQEHPKEEAPYLYFEYYASTIFSAGDAPTRQLLDTAISDRPVLLQDQSDHSSWVNSRMIELLGVTKDTPDPRPGLEMFVRDADGEPTGHVRETAYMHFIERLYERIDWRPPQEVTAETVGPFFDFLTRHGVTGLFEALVHDDRILEAVSQLDRERRFPFHYEGAPRFRTLAGLPEAIEVAHGYEARFGGARARIRTLKLFLDGTNESGNSAVIEPMATDPTGVDRGEIQMETPELVDCLEMINRAGLDIHIHMVGDRAFRVACDAVGIAQGRATEAEEPWRCQVTFAHCELVDPADMHRPAELGIIVNWTNHWSGGYFGEEARVHLGDERWGRMYEFNRIADSGATLTFASDVVTQYELHRADPFFGMQTAMTRIDPEFPLDAERYPESVRPSSASRLTLERLITGYTSAAARQLRIDDRVGSLEVGKDANLVVLSDDLFDLAPGQVGAVKPVVVVFEGAVVFGQF</sequence>
<dbReference type="EMBL" id="FXAY01000001">
    <property type="protein sequence ID" value="SMG19198.1"/>
    <property type="molecule type" value="Genomic_DNA"/>
</dbReference>
<gene>
    <name evidence="2" type="ORF">SAMN06296010_0941</name>
</gene>
<dbReference type="RefSeq" id="WP_085483335.1">
    <property type="nucleotide sequence ID" value="NZ_FXAY01000001.1"/>
</dbReference>
<dbReference type="Proteomes" id="UP000193244">
    <property type="component" value="Unassembled WGS sequence"/>
</dbReference>
<dbReference type="PANTHER" id="PTHR22642:SF2">
    <property type="entry name" value="PROTEIN LONG AFTER FAR-RED 3"/>
    <property type="match status" value="1"/>
</dbReference>
<dbReference type="Gene3D" id="2.30.40.10">
    <property type="entry name" value="Urease, subunit C, domain 1"/>
    <property type="match status" value="1"/>
</dbReference>
<dbReference type="InterPro" id="IPR032466">
    <property type="entry name" value="Metal_Hydrolase"/>
</dbReference>
<dbReference type="Gene3D" id="3.10.310.70">
    <property type="match status" value="1"/>
</dbReference>
<organism evidence="2 3">
    <name type="scientific">Agreia pratensis</name>
    <dbReference type="NCBI Taxonomy" id="150121"/>
    <lineage>
        <taxon>Bacteria</taxon>
        <taxon>Bacillati</taxon>
        <taxon>Actinomycetota</taxon>
        <taxon>Actinomycetes</taxon>
        <taxon>Micrococcales</taxon>
        <taxon>Microbacteriaceae</taxon>
        <taxon>Agreia</taxon>
    </lineage>
</organism>
<dbReference type="InterPro" id="IPR013108">
    <property type="entry name" value="Amidohydro_3"/>
</dbReference>
<feature type="domain" description="Amidohydrolase 3" evidence="1">
    <location>
        <begin position="55"/>
        <end position="564"/>
    </location>
</feature>
<dbReference type="OrthoDB" id="3173428at2"/>
<accession>A0A1X7IVU6</accession>
<dbReference type="STRING" id="150121.SAMN06296010_0941"/>
<evidence type="ECO:0000259" key="1">
    <source>
        <dbReference type="Pfam" id="PF07969"/>
    </source>
</evidence>
<dbReference type="InterPro" id="IPR011059">
    <property type="entry name" value="Metal-dep_hydrolase_composite"/>
</dbReference>
<keyword evidence="3" id="KW-1185">Reference proteome</keyword>
<evidence type="ECO:0000313" key="3">
    <source>
        <dbReference type="Proteomes" id="UP000193244"/>
    </source>
</evidence>
<dbReference type="Pfam" id="PF07969">
    <property type="entry name" value="Amidohydro_3"/>
    <property type="match status" value="1"/>
</dbReference>
<reference evidence="3" key="1">
    <citation type="submission" date="2017-04" db="EMBL/GenBank/DDBJ databases">
        <authorList>
            <person name="Varghese N."/>
            <person name="Submissions S."/>
        </authorList>
    </citation>
    <scope>NUCLEOTIDE SEQUENCE [LARGE SCALE GENOMIC DNA]</scope>
    <source>
        <strain evidence="3">VKM Ac-2510</strain>
    </source>
</reference>
<proteinExistence type="predicted"/>